<protein>
    <submittedName>
        <fullName evidence="1">Uncharacterized protein</fullName>
    </submittedName>
</protein>
<proteinExistence type="predicted"/>
<keyword evidence="2" id="KW-1185">Reference proteome</keyword>
<reference evidence="2" key="1">
    <citation type="journal article" date="2023" name="Front. Plant Sci.">
        <title>Chromosomal-level genome assembly of Melastoma candidum provides insights into trichome evolution.</title>
        <authorList>
            <person name="Zhong Y."/>
            <person name="Wu W."/>
            <person name="Sun C."/>
            <person name="Zou P."/>
            <person name="Liu Y."/>
            <person name="Dai S."/>
            <person name="Zhou R."/>
        </authorList>
    </citation>
    <scope>NUCLEOTIDE SEQUENCE [LARGE SCALE GENOMIC DNA]</scope>
</reference>
<dbReference type="Proteomes" id="UP001057402">
    <property type="component" value="Chromosome 4"/>
</dbReference>
<organism evidence="1 2">
    <name type="scientific">Melastoma candidum</name>
    <dbReference type="NCBI Taxonomy" id="119954"/>
    <lineage>
        <taxon>Eukaryota</taxon>
        <taxon>Viridiplantae</taxon>
        <taxon>Streptophyta</taxon>
        <taxon>Embryophyta</taxon>
        <taxon>Tracheophyta</taxon>
        <taxon>Spermatophyta</taxon>
        <taxon>Magnoliopsida</taxon>
        <taxon>eudicotyledons</taxon>
        <taxon>Gunneridae</taxon>
        <taxon>Pentapetalae</taxon>
        <taxon>rosids</taxon>
        <taxon>malvids</taxon>
        <taxon>Myrtales</taxon>
        <taxon>Melastomataceae</taxon>
        <taxon>Melastomatoideae</taxon>
        <taxon>Melastomateae</taxon>
        <taxon>Melastoma</taxon>
    </lineage>
</organism>
<evidence type="ECO:0000313" key="2">
    <source>
        <dbReference type="Proteomes" id="UP001057402"/>
    </source>
</evidence>
<dbReference type="EMBL" id="CM042883">
    <property type="protein sequence ID" value="KAI4378622.1"/>
    <property type="molecule type" value="Genomic_DNA"/>
</dbReference>
<gene>
    <name evidence="1" type="ORF">MLD38_016076</name>
</gene>
<evidence type="ECO:0000313" key="1">
    <source>
        <dbReference type="EMBL" id="KAI4378622.1"/>
    </source>
</evidence>
<comment type="caution">
    <text evidence="1">The sequence shown here is derived from an EMBL/GenBank/DDBJ whole genome shotgun (WGS) entry which is preliminary data.</text>
</comment>
<name>A0ACB9RRQ3_9MYRT</name>
<sequence length="296" mass="32528">MSGSIQTWDLPVVMARGVAFPFPLPYSLSACPRFGWKKGKEWHPARESPSGGHRSCLCFSASDVLMILPSGGEGIYIWVMADLSKKRKFLSVELDLPEAKHKCLESECDDTMSAQEEFEAFGSDSIHSLHMSQVESAKDSNSFPDEADTAVSGFAEVGWGHDYAVGKDPASTSSAKWPGCDYLQETVDASDVGKGLNSESGGRRAYPFFSSRSESPHECGLQMRQMLEEQLLEFGVDLSLGCSEYANECKGQLANKEEGSIYMLSGKSSVTEEPLNGPKKPTIDQEFEEYFSMLMM</sequence>
<accession>A0ACB9RRQ3</accession>